<protein>
    <submittedName>
        <fullName evidence="1">Uncharacterized protein</fullName>
    </submittedName>
</protein>
<dbReference type="Proteomes" id="UP000683925">
    <property type="component" value="Unassembled WGS sequence"/>
</dbReference>
<sequence length="498" mass="59664">MKNQIPEKASINIRCDKCNRKNDLIADCCVVTSQAQIQICCHRCLKILQKQQNLSVEQINDILSECELIKAFIKRNNLVELLSNSIFAKTLEISDPLKDLLKNSNEFQISSNLSGIEFKNYCKQRTLYKLLLEDHALKDSIEKAFQNCKNIIRQYFYDEESTPFFTIKIPQSKYSILYFKVLSNYFLILKYYTQLEYLSQIDQEVAENSVMDQYEPNIYVSIYDLNSKTNIYEELFIQKLNLQFFDEESIKSYLYESNQIIYMYINDEYYEIHLSPKQPPKQINNIMFEVICDNLIYLGLDTLVKFDPIGFEIIQQKEIFERNWQNNQFLISYDKKIHSFIMYSCPRSQENEIFEIIQLDSLRCTKRIIFANYDRYDYNSFSYHNSFNYLISISTAVLFRESHEKKRAFLILFNIQRNKIIRKIPIVQNYRWLKKMDFLRNHSIICLNYKFDYLELFQISTGRNILQFEQLKIYPIMQNEQLAVCIKQDDVKLFELAQ</sequence>
<evidence type="ECO:0000313" key="2">
    <source>
        <dbReference type="Proteomes" id="UP000683925"/>
    </source>
</evidence>
<dbReference type="AlphaFoldDB" id="A0A8S1TTA2"/>
<dbReference type="OrthoDB" id="305056at2759"/>
<accession>A0A8S1TTA2</accession>
<gene>
    <name evidence="1" type="ORF">POCTA_138.1.T0290354</name>
</gene>
<name>A0A8S1TTA2_PAROT</name>
<proteinExistence type="predicted"/>
<comment type="caution">
    <text evidence="1">The sequence shown here is derived from an EMBL/GenBank/DDBJ whole genome shotgun (WGS) entry which is preliminary data.</text>
</comment>
<keyword evidence="2" id="KW-1185">Reference proteome</keyword>
<dbReference type="EMBL" id="CAJJDP010000029">
    <property type="protein sequence ID" value="CAD8154792.1"/>
    <property type="molecule type" value="Genomic_DNA"/>
</dbReference>
<reference evidence="1" key="1">
    <citation type="submission" date="2021-01" db="EMBL/GenBank/DDBJ databases">
        <authorList>
            <consortium name="Genoscope - CEA"/>
            <person name="William W."/>
        </authorList>
    </citation>
    <scope>NUCLEOTIDE SEQUENCE</scope>
</reference>
<evidence type="ECO:0000313" key="1">
    <source>
        <dbReference type="EMBL" id="CAD8154792.1"/>
    </source>
</evidence>
<dbReference type="OMA" id="DEYYEIH"/>
<organism evidence="1 2">
    <name type="scientific">Paramecium octaurelia</name>
    <dbReference type="NCBI Taxonomy" id="43137"/>
    <lineage>
        <taxon>Eukaryota</taxon>
        <taxon>Sar</taxon>
        <taxon>Alveolata</taxon>
        <taxon>Ciliophora</taxon>
        <taxon>Intramacronucleata</taxon>
        <taxon>Oligohymenophorea</taxon>
        <taxon>Peniculida</taxon>
        <taxon>Parameciidae</taxon>
        <taxon>Paramecium</taxon>
    </lineage>
</organism>